<dbReference type="InterPro" id="IPR005835">
    <property type="entry name" value="NTP_transferase_dom"/>
</dbReference>
<dbReference type="SUPFAM" id="SSF53448">
    <property type="entry name" value="Nucleotide-diphospho-sugar transferases"/>
    <property type="match status" value="1"/>
</dbReference>
<dbReference type="InterPro" id="IPR050486">
    <property type="entry name" value="Mannose-1P_guanyltransferase"/>
</dbReference>
<dbReference type="Pfam" id="PF00483">
    <property type="entry name" value="NTP_transferase"/>
    <property type="match status" value="1"/>
</dbReference>
<sequence>MILVGGQGTRLRPLTTNRPKPLVPLVDRPFMAYMLEWVATHGITDVVMCCGFLADSMVEALGDGSRFGVQLTWVEEPEPRGTAGALKFAQEHLHDRFVMLNGDVLTDLDLSAQIAHHEQAGATGTLALVPVEDPTSYGLVRLNGDSSVEGFLEKPNPDEIDTDLISAGAYVLERSVLDLIPDGRMVSIEREVWPRLVGDGLYGCVHRGAYWMDIGTPHRYLEGTADILAGRVRTQVTERLKDGPVDPSATVAPGVIVDRASLVDRGAVLGPRVTIGEGSVVGAGVRIDEDVILENAVLLDGATVASGCRLRDCVVGSGARIDRGTHLSDAAMIGDGATIGANNVLARGIRIAPGANLPAGSIRF</sequence>
<feature type="domain" description="Mannose-1-phosphate guanyltransferase C-terminal" evidence="5">
    <location>
        <begin position="253"/>
        <end position="353"/>
    </location>
</feature>
<keyword evidence="2 6" id="KW-0808">Transferase</keyword>
<dbReference type="AlphaFoldDB" id="H0E4I4"/>
<comment type="similarity">
    <text evidence="1">Belongs to the transferase hexapeptide repeat family.</text>
</comment>
<reference evidence="6 7" key="1">
    <citation type="journal article" date="2013" name="Biodegradation">
        <title>Quantitative proteomic analysis of ibuprofen-degrading Patulibacter sp. strain I11.</title>
        <authorList>
            <person name="Almeida B."/>
            <person name="Kjeldal H."/>
            <person name="Lolas I."/>
            <person name="Knudsen A.D."/>
            <person name="Carvalho G."/>
            <person name="Nielsen K.L."/>
            <person name="Barreto Crespo M.T."/>
            <person name="Stensballe A."/>
            <person name="Nielsen J.L."/>
        </authorList>
    </citation>
    <scope>NUCLEOTIDE SEQUENCE [LARGE SCALE GENOMIC DNA]</scope>
    <source>
        <strain evidence="6 7">I11</strain>
    </source>
</reference>
<evidence type="ECO:0000313" key="7">
    <source>
        <dbReference type="Proteomes" id="UP000005143"/>
    </source>
</evidence>
<protein>
    <submittedName>
        <fullName evidence="6">Nucleotidyl transferase</fullName>
    </submittedName>
</protein>
<accession>H0E4I4</accession>
<keyword evidence="7" id="KW-1185">Reference proteome</keyword>
<dbReference type="SUPFAM" id="SSF51161">
    <property type="entry name" value="Trimeric LpxA-like enzymes"/>
    <property type="match status" value="1"/>
</dbReference>
<keyword evidence="3" id="KW-0677">Repeat</keyword>
<dbReference type="InterPro" id="IPR011004">
    <property type="entry name" value="Trimer_LpxA-like_sf"/>
</dbReference>
<proteinExistence type="inferred from homology"/>
<name>H0E4I4_9ACTN</name>
<evidence type="ECO:0000256" key="3">
    <source>
        <dbReference type="ARBA" id="ARBA00022737"/>
    </source>
</evidence>
<dbReference type="PROSITE" id="PS00101">
    <property type="entry name" value="HEXAPEP_TRANSFERASES"/>
    <property type="match status" value="2"/>
</dbReference>
<dbReference type="Gene3D" id="2.160.10.10">
    <property type="entry name" value="Hexapeptide repeat proteins"/>
    <property type="match status" value="1"/>
</dbReference>
<evidence type="ECO:0000259" key="5">
    <source>
        <dbReference type="Pfam" id="PF25087"/>
    </source>
</evidence>
<dbReference type="CDD" id="cd04181">
    <property type="entry name" value="NTP_transferase"/>
    <property type="match status" value="1"/>
</dbReference>
<feature type="domain" description="Nucleotidyl transferase" evidence="4">
    <location>
        <begin position="1"/>
        <end position="228"/>
    </location>
</feature>
<evidence type="ECO:0000259" key="4">
    <source>
        <dbReference type="Pfam" id="PF00483"/>
    </source>
</evidence>
<comment type="caution">
    <text evidence="6">The sequence shown here is derived from an EMBL/GenBank/DDBJ whole genome shotgun (WGS) entry which is preliminary data.</text>
</comment>
<dbReference type="InterPro" id="IPR056729">
    <property type="entry name" value="GMPPB_C"/>
</dbReference>
<dbReference type="InterPro" id="IPR018357">
    <property type="entry name" value="Hexapep_transf_CS"/>
</dbReference>
<dbReference type="GO" id="GO:0016740">
    <property type="term" value="F:transferase activity"/>
    <property type="evidence" value="ECO:0007669"/>
    <property type="project" value="UniProtKB-KW"/>
</dbReference>
<dbReference type="PANTHER" id="PTHR22572">
    <property type="entry name" value="SUGAR-1-PHOSPHATE GUANYL TRANSFERASE"/>
    <property type="match status" value="1"/>
</dbReference>
<evidence type="ECO:0000256" key="1">
    <source>
        <dbReference type="ARBA" id="ARBA00007274"/>
    </source>
</evidence>
<evidence type="ECO:0000313" key="6">
    <source>
        <dbReference type="EMBL" id="EHN11436.1"/>
    </source>
</evidence>
<evidence type="ECO:0000256" key="2">
    <source>
        <dbReference type="ARBA" id="ARBA00022679"/>
    </source>
</evidence>
<gene>
    <name evidence="6" type="ORF">PAI11_17150</name>
</gene>
<dbReference type="EMBL" id="AGUD01000106">
    <property type="protein sequence ID" value="EHN11436.1"/>
    <property type="molecule type" value="Genomic_DNA"/>
</dbReference>
<dbReference type="InterPro" id="IPR029044">
    <property type="entry name" value="Nucleotide-diphossugar_trans"/>
</dbReference>
<dbReference type="Pfam" id="PF25087">
    <property type="entry name" value="GMPPB_C"/>
    <property type="match status" value="1"/>
</dbReference>
<dbReference type="Gene3D" id="3.90.550.10">
    <property type="entry name" value="Spore Coat Polysaccharide Biosynthesis Protein SpsA, Chain A"/>
    <property type="match status" value="1"/>
</dbReference>
<dbReference type="Proteomes" id="UP000005143">
    <property type="component" value="Unassembled WGS sequence"/>
</dbReference>
<organism evidence="6 7">
    <name type="scientific">Patulibacter medicamentivorans</name>
    <dbReference type="NCBI Taxonomy" id="1097667"/>
    <lineage>
        <taxon>Bacteria</taxon>
        <taxon>Bacillati</taxon>
        <taxon>Actinomycetota</taxon>
        <taxon>Thermoleophilia</taxon>
        <taxon>Solirubrobacterales</taxon>
        <taxon>Patulibacteraceae</taxon>
        <taxon>Patulibacter</taxon>
    </lineage>
</organism>